<dbReference type="KEGG" id="lcae:K3721_18625"/>
<name>A0A9Q9HKK5_LEICA</name>
<dbReference type="SUPFAM" id="SSF52738">
    <property type="entry name" value="Methylesterase CheB, C-terminal domain"/>
    <property type="match status" value="1"/>
</dbReference>
<dbReference type="InterPro" id="IPR035909">
    <property type="entry name" value="CheB_C"/>
</dbReference>
<dbReference type="RefSeq" id="WP_259971420.1">
    <property type="nucleotide sequence ID" value="NZ_CP081070.1"/>
</dbReference>
<evidence type="ECO:0000313" key="1">
    <source>
        <dbReference type="EMBL" id="UWQ53965.1"/>
    </source>
</evidence>
<sequence length="133" mass="14080">MNQIVASQDPAAKCLFLDPAAPAWDQAMRHPWQILLLGNDEPTQCMKPEQFPALGAEYKSAKGRKQSVSNLATAPGSLRKVPITASQAGMAHHGSVTIAQGHGTAKCSGMPGFATETGCINLTLTPPQIVEWS</sequence>
<dbReference type="EMBL" id="CP081070">
    <property type="protein sequence ID" value="UWQ53965.1"/>
    <property type="molecule type" value="Genomic_DNA"/>
</dbReference>
<organism evidence="1 2">
    <name type="scientific">Leisingera caerulea</name>
    <name type="common">Phaeobacter caeruleus</name>
    <dbReference type="NCBI Taxonomy" id="506591"/>
    <lineage>
        <taxon>Bacteria</taxon>
        <taxon>Pseudomonadati</taxon>
        <taxon>Pseudomonadota</taxon>
        <taxon>Alphaproteobacteria</taxon>
        <taxon>Rhodobacterales</taxon>
        <taxon>Roseobacteraceae</taxon>
        <taxon>Leisingera</taxon>
    </lineage>
</organism>
<gene>
    <name evidence="1" type="ORF">K3721_18625</name>
</gene>
<reference evidence="1" key="1">
    <citation type="submission" date="2021-08" db="EMBL/GenBank/DDBJ databases">
        <authorList>
            <person name="Nwanade C."/>
            <person name="Wang M."/>
            <person name="Masoudi A."/>
            <person name="Yu Z."/>
            <person name="Liu J."/>
        </authorList>
    </citation>
    <scope>NUCLEOTIDE SEQUENCE</scope>
    <source>
        <strain evidence="1">S122</strain>
    </source>
</reference>
<dbReference type="AlphaFoldDB" id="A0A9Q9HKK5"/>
<evidence type="ECO:0000313" key="2">
    <source>
        <dbReference type="Proteomes" id="UP001058713"/>
    </source>
</evidence>
<protein>
    <submittedName>
        <fullName evidence="1">Chemotaxis protein CheB</fullName>
    </submittedName>
</protein>
<dbReference type="Proteomes" id="UP001058713">
    <property type="component" value="Chromosome"/>
</dbReference>
<proteinExistence type="predicted"/>
<accession>A0A9Q9HKK5</accession>